<evidence type="ECO:0000256" key="7">
    <source>
        <dbReference type="ARBA" id="ARBA00023284"/>
    </source>
</evidence>
<evidence type="ECO:0000256" key="2">
    <source>
        <dbReference type="ARBA" id="ARBA00009130"/>
    </source>
</evidence>
<dbReference type="Gene3D" id="3.30.390.30">
    <property type="match status" value="1"/>
</dbReference>
<dbReference type="RefSeq" id="WP_109250294.1">
    <property type="nucleotide sequence ID" value="NZ_QCXQ01000002.1"/>
</dbReference>
<dbReference type="PRINTS" id="PR00411">
    <property type="entry name" value="PNDRDTASEI"/>
</dbReference>
<dbReference type="InterPro" id="IPR050260">
    <property type="entry name" value="FAD-bd_OxRdtase"/>
</dbReference>
<protein>
    <submittedName>
        <fullName evidence="10">FAD-dependent oxidoreductase</fullName>
    </submittedName>
</protein>
<dbReference type="PRINTS" id="PR00368">
    <property type="entry name" value="FADPNR"/>
</dbReference>
<evidence type="ECO:0000256" key="1">
    <source>
        <dbReference type="ARBA" id="ARBA00001974"/>
    </source>
</evidence>
<dbReference type="SUPFAM" id="SSF55424">
    <property type="entry name" value="FAD/NAD-linked reductases, dimerisation (C-terminal) domain"/>
    <property type="match status" value="1"/>
</dbReference>
<dbReference type="GO" id="GO:0016491">
    <property type="term" value="F:oxidoreductase activity"/>
    <property type="evidence" value="ECO:0007669"/>
    <property type="project" value="UniProtKB-KW"/>
</dbReference>
<keyword evidence="4" id="KW-0274">FAD</keyword>
<dbReference type="PANTHER" id="PTHR43429">
    <property type="entry name" value="PYRIDINE NUCLEOTIDE-DISULFIDE OXIDOREDUCTASE DOMAIN-CONTAINING"/>
    <property type="match status" value="1"/>
</dbReference>
<keyword evidence="3" id="KW-0285">Flavoprotein</keyword>
<dbReference type="InterPro" id="IPR036188">
    <property type="entry name" value="FAD/NAD-bd_sf"/>
</dbReference>
<keyword evidence="6" id="KW-0558">Oxidation</keyword>
<gene>
    <name evidence="10" type="ORF">DCM90_05295</name>
</gene>
<comment type="caution">
    <text evidence="10">The sequence shown here is derived from an EMBL/GenBank/DDBJ whole genome shotgun (WGS) entry which is preliminary data.</text>
</comment>
<dbReference type="AlphaFoldDB" id="A0A2V1MZE5"/>
<evidence type="ECO:0000256" key="5">
    <source>
        <dbReference type="ARBA" id="ARBA00023002"/>
    </source>
</evidence>
<evidence type="ECO:0000313" key="10">
    <source>
        <dbReference type="EMBL" id="PWG00347.1"/>
    </source>
</evidence>
<dbReference type="Proteomes" id="UP000245080">
    <property type="component" value="Unassembled WGS sequence"/>
</dbReference>
<dbReference type="InterPro" id="IPR023753">
    <property type="entry name" value="FAD/NAD-binding_dom"/>
</dbReference>
<dbReference type="EMBL" id="QCXQ01000002">
    <property type="protein sequence ID" value="PWG00347.1"/>
    <property type="molecule type" value="Genomic_DNA"/>
</dbReference>
<keyword evidence="7" id="KW-0676">Redox-active center</keyword>
<sequence>MQQSKIVIVGASHGGHESAIELLDKYDDVDVTIFEAGNFVSFMSCGMELFLENQVTAQNDVRNFRPEEITEKGGHVYNNSLVTSIDTDNQQVTVKNTQDQTTQQVAYDKLILSSGVTPHALNVPGSNLENVDDMRGYDWATKLKAAIDNEQVKNVVVIGAGYIGIEATEAFTKAGKNVTLMDVTPKPLMTYLNDEMADLITKTLVDHGVNVKMGVSVTGFEGNGSVTAVTTADETVPADLVICATGVTPATDWLKGTVALDSRGFIETDAYLHTNIKNVSAIGDAIKPFDIPANQPMPVALATTARREAQYVVNHLFEKRPSRPFKGIVGASALSVFDQHFATAGLNAVTAKKANVASTTSFYEDRLRPAYIPDQDNAKVCVSLTYAPESHQILGGAVMSTYDITAQGNVLALAVAQRMTIEDLAEADFFFQPGFDRQWSLLNLAAQNALGNARF</sequence>
<dbReference type="InterPro" id="IPR016156">
    <property type="entry name" value="FAD/NAD-linked_Rdtase_dimer_sf"/>
</dbReference>
<dbReference type="PANTHER" id="PTHR43429:SF1">
    <property type="entry name" value="NAD(P)H SULFUR OXIDOREDUCTASE (COA-DEPENDENT)"/>
    <property type="match status" value="1"/>
</dbReference>
<evidence type="ECO:0000256" key="4">
    <source>
        <dbReference type="ARBA" id="ARBA00022827"/>
    </source>
</evidence>
<dbReference type="Pfam" id="PF07992">
    <property type="entry name" value="Pyr_redox_2"/>
    <property type="match status" value="1"/>
</dbReference>
<feature type="domain" description="Pyridine nucleotide-disulphide oxidoreductase dimerisation" evidence="8">
    <location>
        <begin position="336"/>
        <end position="436"/>
    </location>
</feature>
<feature type="domain" description="FAD/NAD(P)-binding" evidence="9">
    <location>
        <begin position="5"/>
        <end position="303"/>
    </location>
</feature>
<dbReference type="OrthoDB" id="9802028at2"/>
<dbReference type="Gene3D" id="3.50.50.60">
    <property type="entry name" value="FAD/NAD(P)-binding domain"/>
    <property type="match status" value="2"/>
</dbReference>
<evidence type="ECO:0000256" key="3">
    <source>
        <dbReference type="ARBA" id="ARBA00022630"/>
    </source>
</evidence>
<dbReference type="Pfam" id="PF02852">
    <property type="entry name" value="Pyr_redox_dim"/>
    <property type="match status" value="1"/>
</dbReference>
<accession>A0A2V1MZE5</accession>
<proteinExistence type="inferred from homology"/>
<reference evidence="10 11" key="1">
    <citation type="journal article" date="2018" name="Int. J. Syst. Evol. Microbiol.">
        <title>Lactobacillus bambusae sp. nov., isolated from a traditional fermented Ma-bamboo shoots of Taiwan.</title>
        <authorList>
            <person name="Wang L.-T."/>
        </authorList>
    </citation>
    <scope>NUCLEOTIDE SEQUENCE [LARGE SCALE GENOMIC DNA]</scope>
    <source>
        <strain evidence="10 11">BS-W1</strain>
    </source>
</reference>
<evidence type="ECO:0000259" key="9">
    <source>
        <dbReference type="Pfam" id="PF07992"/>
    </source>
</evidence>
<name>A0A2V1MZE5_9LACO</name>
<organism evidence="10 11">
    <name type="scientific">Levilactobacillus bambusae</name>
    <dbReference type="NCBI Taxonomy" id="2024736"/>
    <lineage>
        <taxon>Bacteria</taxon>
        <taxon>Bacillati</taxon>
        <taxon>Bacillota</taxon>
        <taxon>Bacilli</taxon>
        <taxon>Lactobacillales</taxon>
        <taxon>Lactobacillaceae</taxon>
        <taxon>Levilactobacillus</taxon>
    </lineage>
</organism>
<evidence type="ECO:0000259" key="8">
    <source>
        <dbReference type="Pfam" id="PF02852"/>
    </source>
</evidence>
<evidence type="ECO:0000256" key="6">
    <source>
        <dbReference type="ARBA" id="ARBA00023097"/>
    </source>
</evidence>
<comment type="similarity">
    <text evidence="2">Belongs to the class-III pyridine nucleotide-disulfide oxidoreductase family.</text>
</comment>
<dbReference type="SUPFAM" id="SSF51905">
    <property type="entry name" value="FAD/NAD(P)-binding domain"/>
    <property type="match status" value="1"/>
</dbReference>
<evidence type="ECO:0000313" key="11">
    <source>
        <dbReference type="Proteomes" id="UP000245080"/>
    </source>
</evidence>
<keyword evidence="11" id="KW-1185">Reference proteome</keyword>
<dbReference type="InterPro" id="IPR004099">
    <property type="entry name" value="Pyr_nucl-diS_OxRdtase_dimer"/>
</dbReference>
<comment type="cofactor">
    <cofactor evidence="1">
        <name>FAD</name>
        <dbReference type="ChEBI" id="CHEBI:57692"/>
    </cofactor>
</comment>
<keyword evidence="5" id="KW-0560">Oxidoreductase</keyword>